<dbReference type="InterPro" id="IPR045287">
    <property type="entry name" value="PAB"/>
</dbReference>
<evidence type="ECO:0000313" key="3">
    <source>
        <dbReference type="EMBL" id="CAE0832642.1"/>
    </source>
</evidence>
<gene>
    <name evidence="3" type="ORF">EGYM00163_LOCUS43927</name>
</gene>
<dbReference type="PANTHER" id="PTHR35115:SF1">
    <property type="entry name" value="PROTEIN IN CHLOROPLAST ATPASE BIOGENESIS, CHLOROPLASTIC"/>
    <property type="match status" value="1"/>
</dbReference>
<keyword evidence="2" id="KW-1133">Transmembrane helix</keyword>
<reference evidence="3" key="1">
    <citation type="submission" date="2021-01" db="EMBL/GenBank/DDBJ databases">
        <authorList>
            <person name="Corre E."/>
            <person name="Pelletier E."/>
            <person name="Niang G."/>
            <person name="Scheremetjew M."/>
            <person name="Finn R."/>
            <person name="Kale V."/>
            <person name="Holt S."/>
            <person name="Cochrane G."/>
            <person name="Meng A."/>
            <person name="Brown T."/>
            <person name="Cohen L."/>
        </authorList>
    </citation>
    <scope>NUCLEOTIDE SEQUENCE</scope>
    <source>
        <strain evidence="3">CCMP1594</strain>
    </source>
</reference>
<evidence type="ECO:0000256" key="2">
    <source>
        <dbReference type="SAM" id="Phobius"/>
    </source>
</evidence>
<dbReference type="PANTHER" id="PTHR35115">
    <property type="entry name" value="CYCLIN DELTA-3"/>
    <property type="match status" value="1"/>
</dbReference>
<keyword evidence="2" id="KW-0472">Membrane</keyword>
<dbReference type="EMBL" id="HBJA01127482">
    <property type="protein sequence ID" value="CAE0832642.1"/>
    <property type="molecule type" value="Transcribed_RNA"/>
</dbReference>
<dbReference type="AlphaFoldDB" id="A0A7S4GCK6"/>
<feature type="transmembrane region" description="Helical" evidence="2">
    <location>
        <begin position="31"/>
        <end position="52"/>
    </location>
</feature>
<name>A0A7S4GCK6_9EUGL</name>
<organism evidence="3">
    <name type="scientific">Eutreptiella gymnastica</name>
    <dbReference type="NCBI Taxonomy" id="73025"/>
    <lineage>
        <taxon>Eukaryota</taxon>
        <taxon>Discoba</taxon>
        <taxon>Euglenozoa</taxon>
        <taxon>Euglenida</taxon>
        <taxon>Spirocuta</taxon>
        <taxon>Euglenophyceae</taxon>
        <taxon>Eutreptiales</taxon>
        <taxon>Eutreptiaceae</taxon>
        <taxon>Eutreptiella</taxon>
    </lineage>
</organism>
<evidence type="ECO:0000256" key="1">
    <source>
        <dbReference type="SAM" id="MobiDB-lite"/>
    </source>
</evidence>
<feature type="transmembrane region" description="Helical" evidence="2">
    <location>
        <begin position="127"/>
        <end position="149"/>
    </location>
</feature>
<feature type="region of interest" description="Disordered" evidence="1">
    <location>
        <begin position="89"/>
        <end position="114"/>
    </location>
</feature>
<sequence>MAIFTTPPMAPNAPMCHVGGAPSGNRNSSNIALAFLMAAVSGTVALACTALLSPQSTNVSALYTHAAGQLATVGRGVMVPVTALQGTVGAEPHTWSPKDPQQPPRQGLGSAPLSAQSTGLSAPVQGLYIRGVGLLAAVAATGALLSAMFRRSASSAAALPLLAGLKDAPAELRMVSVSGQEDLAHCAVVRELMKAYIEDTVGLGAPTFLGGLLYSLQRSGQSLVTDPKAVRTTHKLNPLLIPLTESPEGWMTCLLRRLRDEDGDDFVVVKTKGGPTSGVEPLARNVTEAVRRACAEADAAGDAEALERLVQCCDAGLRTPYQSGEDRGIIAKYGLDKYVTLKVGTFPDLCEELIEGHLERGDKTAAMVVCEKMNRDLPNIGWTQVRHALLMDQLNDNRPLEVRDCARVALHQFPTWSMGVETDSTVDRLLELTDGGMPAEPDGSGPMIQTRKELGEYKRLKSKDLQEDKLNQGEITPEQVAYERAGFLLDSMALGAAYDGDWSDEGFRTEMADLCDAAGLAKASKLVRCN</sequence>
<keyword evidence="2" id="KW-0812">Transmembrane</keyword>
<accession>A0A7S4GCK6</accession>
<proteinExistence type="predicted"/>
<protein>
    <submittedName>
        <fullName evidence="3">Uncharacterized protein</fullName>
    </submittedName>
</protein>